<dbReference type="Gene3D" id="3.30.420.10">
    <property type="entry name" value="Ribonuclease H-like superfamily/Ribonuclease H"/>
    <property type="match status" value="1"/>
</dbReference>
<dbReference type="GO" id="GO:0003824">
    <property type="term" value="F:catalytic activity"/>
    <property type="evidence" value="ECO:0007669"/>
    <property type="project" value="InterPro"/>
</dbReference>
<dbReference type="SUPFAM" id="SSF56219">
    <property type="entry name" value="DNase I-like"/>
    <property type="match status" value="1"/>
</dbReference>
<evidence type="ECO:0000313" key="3">
    <source>
        <dbReference type="Proteomes" id="UP000604046"/>
    </source>
</evidence>
<comment type="caution">
    <text evidence="2">The sequence shown here is derived from an EMBL/GenBank/DDBJ whole genome shotgun (WGS) entry which is preliminary data.</text>
</comment>
<gene>
    <name evidence="2" type="primary">CPK2</name>
    <name evidence="2" type="ORF">SNAT2548_LOCUS6401</name>
</gene>
<protein>
    <submittedName>
        <fullName evidence="2">CPK2 protein</fullName>
    </submittedName>
</protein>
<evidence type="ECO:0000313" key="2">
    <source>
        <dbReference type="EMBL" id="CAE7204700.1"/>
    </source>
</evidence>
<sequence length="1007" mass="111310">MWCRIGWEHGAMNARPQAVAKDLPPVLLSYAAELAALEQAALWTSVWVDANYAAWHARPQRVVIAVDNQAALQVAAGHGKATTPWARGARFAWQAVQSRLTTEFAHVQGHAGFLVNEIADCLAGLASKGTNASPTFPRPLTPLWNDLWEQSAEHLWLVPFGTLVGQSSMHMRFPDSEGLPSPYLDAAAHNTPDCQENGDRQERVDTIPFRAVQANVQTIKDVTPHFFNKAGTGQRRAYLSRQLKRLRADIVTLQECRSRAGRWATGSFLTWRSGADRAGQGGCEVWVRADWLPDCSTLEAWTIHDSSPRLLAVSTARRRPPVVIVAAHAPHADRPPAEIRAFWGALSTCLREFPAGSAILVGIDANADFTHADEMQERVGSLVSGADPRLGDERMFQLICDHNLQAPATLETVHVGPRWTWRHASGLQKRLDHWLTTAQHWTFSKTRQCPEFDILLGARDHMPLSSQGVLSMPSTPPSVSRRLASPVECASLAPKVWGVQPPWEVLLGMSPAEQVACLQSTYDKAVAGLPRRPVARPTQPYLSREAWNTLRLLKRVRALKEAARRQAIRRWLRICFRAWRRPDHRPRQQTRPWHLFARLARQERCLARRAHTLGRRDKARHLLSLLAAATGRWHATGRTDQALLRLRWASRRAADRRRVKAAGGFATQAQLREQFREQEAGTVVTPAALANTHAEWQQTPGHPCVQAVPSLTDVEAICRKQKADKAPGPDGVRNGLWRTQPAAASRWLWLLQAKMALKGREPPQFKHAIVCALYKKGPAHLPSNYRSIALLNGAAKLWHSHIRNTVGRRLVQSYQPLQLGGKPGMHVGYALTAYRAATGLTASNGHSLAAMFVDVQAAFYEVDRGLLFGEDACRARGQQILPWLQSLLDAGALDQLGLSPAETCLLQDCVAGSSWLLRGDKNPILAARGSRPDDGLADILFGAVMACLIRHLTDQLSQAGIAHHGLSLALGYQVAQVCPIAWADDLVVLADVPAATLTHVVVWQRLP</sequence>
<dbReference type="SUPFAM" id="SSF53098">
    <property type="entry name" value="Ribonuclease H-like"/>
    <property type="match status" value="1"/>
</dbReference>
<dbReference type="GO" id="GO:0003676">
    <property type="term" value="F:nucleic acid binding"/>
    <property type="evidence" value="ECO:0007669"/>
    <property type="project" value="InterPro"/>
</dbReference>
<dbReference type="Pfam" id="PF03372">
    <property type="entry name" value="Exo_endo_phos"/>
    <property type="match status" value="1"/>
</dbReference>
<feature type="domain" description="Endonuclease/exonuclease/phosphatase" evidence="1">
    <location>
        <begin position="213"/>
        <end position="447"/>
    </location>
</feature>
<name>A0A812JJ89_9DINO</name>
<proteinExistence type="predicted"/>
<organism evidence="2 3">
    <name type="scientific">Symbiodinium natans</name>
    <dbReference type="NCBI Taxonomy" id="878477"/>
    <lineage>
        <taxon>Eukaryota</taxon>
        <taxon>Sar</taxon>
        <taxon>Alveolata</taxon>
        <taxon>Dinophyceae</taxon>
        <taxon>Suessiales</taxon>
        <taxon>Symbiodiniaceae</taxon>
        <taxon>Symbiodinium</taxon>
    </lineage>
</organism>
<dbReference type="PANTHER" id="PTHR19446">
    <property type="entry name" value="REVERSE TRANSCRIPTASES"/>
    <property type="match status" value="1"/>
</dbReference>
<reference evidence="2" key="1">
    <citation type="submission" date="2021-02" db="EMBL/GenBank/DDBJ databases">
        <authorList>
            <person name="Dougan E. K."/>
            <person name="Rhodes N."/>
            <person name="Thang M."/>
            <person name="Chan C."/>
        </authorList>
    </citation>
    <scope>NUCLEOTIDE SEQUENCE</scope>
</reference>
<dbReference type="InterPro" id="IPR005135">
    <property type="entry name" value="Endo/exonuclease/phosphatase"/>
</dbReference>
<dbReference type="Gene3D" id="3.60.10.10">
    <property type="entry name" value="Endonuclease/exonuclease/phosphatase"/>
    <property type="match status" value="1"/>
</dbReference>
<accession>A0A812JJ89</accession>
<dbReference type="InterPro" id="IPR012337">
    <property type="entry name" value="RNaseH-like_sf"/>
</dbReference>
<dbReference type="Proteomes" id="UP000604046">
    <property type="component" value="Unassembled WGS sequence"/>
</dbReference>
<evidence type="ECO:0000259" key="1">
    <source>
        <dbReference type="Pfam" id="PF03372"/>
    </source>
</evidence>
<dbReference type="OrthoDB" id="6627741at2759"/>
<dbReference type="InterPro" id="IPR036397">
    <property type="entry name" value="RNaseH_sf"/>
</dbReference>
<dbReference type="InterPro" id="IPR036691">
    <property type="entry name" value="Endo/exonu/phosph_ase_sf"/>
</dbReference>
<keyword evidence="3" id="KW-1185">Reference proteome</keyword>
<dbReference type="EMBL" id="CAJNDS010000424">
    <property type="protein sequence ID" value="CAE7204700.1"/>
    <property type="molecule type" value="Genomic_DNA"/>
</dbReference>
<dbReference type="AlphaFoldDB" id="A0A812JJ89"/>